<reference evidence="10 11" key="1">
    <citation type="submission" date="2015-07" db="EMBL/GenBank/DDBJ databases">
        <title>Genome sequence of Leptolinea tardivitalis DSM 16556.</title>
        <authorList>
            <person name="Hemp J."/>
            <person name="Ward L.M."/>
            <person name="Pace L.A."/>
            <person name="Fischer W.W."/>
        </authorList>
    </citation>
    <scope>NUCLEOTIDE SEQUENCE [LARGE SCALE GENOMIC DNA]</scope>
    <source>
        <strain evidence="10 11">YMTK-2</strain>
    </source>
</reference>
<dbReference type="InterPro" id="IPR001789">
    <property type="entry name" value="Sig_transdc_resp-reg_receiver"/>
</dbReference>
<dbReference type="InterPro" id="IPR036388">
    <property type="entry name" value="WH-like_DNA-bd_sf"/>
</dbReference>
<dbReference type="GO" id="GO:0006355">
    <property type="term" value="P:regulation of DNA-templated transcription"/>
    <property type="evidence" value="ECO:0007669"/>
    <property type="project" value="InterPro"/>
</dbReference>
<dbReference type="Gene3D" id="1.10.10.10">
    <property type="entry name" value="Winged helix-like DNA-binding domain superfamily/Winged helix DNA-binding domain"/>
    <property type="match status" value="1"/>
</dbReference>
<dbReference type="InterPro" id="IPR039420">
    <property type="entry name" value="WalR-like"/>
</dbReference>
<dbReference type="PROSITE" id="PS51755">
    <property type="entry name" value="OMPR_PHOB"/>
    <property type="match status" value="1"/>
</dbReference>
<evidence type="ECO:0000256" key="5">
    <source>
        <dbReference type="ARBA" id="ARBA00023163"/>
    </source>
</evidence>
<keyword evidence="11" id="KW-1185">Reference proteome</keyword>
<dbReference type="STRING" id="229920.ADM99_04370"/>
<dbReference type="PANTHER" id="PTHR48111:SF59">
    <property type="entry name" value="TRANSCRIPTIONAL REGULATORY PROTEIN BAER"/>
    <property type="match status" value="1"/>
</dbReference>
<dbReference type="Gene3D" id="3.40.50.2300">
    <property type="match status" value="1"/>
</dbReference>
<evidence type="ECO:0008006" key="12">
    <source>
        <dbReference type="Google" id="ProtNLM"/>
    </source>
</evidence>
<dbReference type="PANTHER" id="PTHR48111">
    <property type="entry name" value="REGULATOR OF RPOS"/>
    <property type="match status" value="1"/>
</dbReference>
<evidence type="ECO:0000256" key="1">
    <source>
        <dbReference type="ARBA" id="ARBA00022553"/>
    </source>
</evidence>
<dbReference type="FunFam" id="3.40.50.2300:FF:000001">
    <property type="entry name" value="DNA-binding response regulator PhoB"/>
    <property type="match status" value="1"/>
</dbReference>
<dbReference type="GO" id="GO:0032993">
    <property type="term" value="C:protein-DNA complex"/>
    <property type="evidence" value="ECO:0007669"/>
    <property type="project" value="TreeGrafter"/>
</dbReference>
<dbReference type="Gene3D" id="6.10.250.690">
    <property type="match status" value="1"/>
</dbReference>
<proteinExistence type="predicted"/>
<feature type="DNA-binding region" description="OmpR/PhoB-type" evidence="7">
    <location>
        <begin position="124"/>
        <end position="225"/>
    </location>
</feature>
<comment type="caution">
    <text evidence="10">The sequence shown here is derived from an EMBL/GenBank/DDBJ whole genome shotgun (WGS) entry which is preliminary data.</text>
</comment>
<dbReference type="AlphaFoldDB" id="A0A0N8GLV4"/>
<dbReference type="OrthoDB" id="9792810at2"/>
<gene>
    <name evidence="10" type="ORF">ADM99_04370</name>
</gene>
<dbReference type="Pfam" id="PF00486">
    <property type="entry name" value="Trans_reg_C"/>
    <property type="match status" value="1"/>
</dbReference>
<dbReference type="SUPFAM" id="SSF52172">
    <property type="entry name" value="CheY-like"/>
    <property type="match status" value="1"/>
</dbReference>
<dbReference type="EMBL" id="LGCK01000006">
    <property type="protein sequence ID" value="KPL73546.1"/>
    <property type="molecule type" value="Genomic_DNA"/>
</dbReference>
<evidence type="ECO:0000313" key="10">
    <source>
        <dbReference type="EMBL" id="KPL73546.1"/>
    </source>
</evidence>
<dbReference type="InterPro" id="IPR011006">
    <property type="entry name" value="CheY-like_superfamily"/>
</dbReference>
<evidence type="ECO:0000256" key="7">
    <source>
        <dbReference type="PROSITE-ProRule" id="PRU01091"/>
    </source>
</evidence>
<evidence type="ECO:0000256" key="3">
    <source>
        <dbReference type="ARBA" id="ARBA00023015"/>
    </source>
</evidence>
<dbReference type="Proteomes" id="UP000050430">
    <property type="component" value="Unassembled WGS sequence"/>
</dbReference>
<protein>
    <recommendedName>
        <fullName evidence="12">Transcriptional regulator</fullName>
    </recommendedName>
</protein>
<dbReference type="PROSITE" id="PS50110">
    <property type="entry name" value="RESPONSE_REGULATORY"/>
    <property type="match status" value="1"/>
</dbReference>
<dbReference type="InterPro" id="IPR016032">
    <property type="entry name" value="Sig_transdc_resp-reg_C-effctor"/>
</dbReference>
<dbReference type="SMART" id="SM00862">
    <property type="entry name" value="Trans_reg_C"/>
    <property type="match status" value="1"/>
</dbReference>
<keyword evidence="3" id="KW-0805">Transcription regulation</keyword>
<keyword evidence="2" id="KW-0902">Two-component regulatory system</keyword>
<evidence type="ECO:0000256" key="4">
    <source>
        <dbReference type="ARBA" id="ARBA00023125"/>
    </source>
</evidence>
<keyword evidence="5" id="KW-0804">Transcription</keyword>
<evidence type="ECO:0000256" key="2">
    <source>
        <dbReference type="ARBA" id="ARBA00023012"/>
    </source>
</evidence>
<dbReference type="GO" id="GO:0005829">
    <property type="term" value="C:cytosol"/>
    <property type="evidence" value="ECO:0007669"/>
    <property type="project" value="TreeGrafter"/>
</dbReference>
<dbReference type="GO" id="GO:0000156">
    <property type="term" value="F:phosphorelay response regulator activity"/>
    <property type="evidence" value="ECO:0007669"/>
    <property type="project" value="TreeGrafter"/>
</dbReference>
<evidence type="ECO:0000259" key="8">
    <source>
        <dbReference type="PROSITE" id="PS50110"/>
    </source>
</evidence>
<organism evidence="10 11">
    <name type="scientific">Leptolinea tardivitalis</name>
    <dbReference type="NCBI Taxonomy" id="229920"/>
    <lineage>
        <taxon>Bacteria</taxon>
        <taxon>Bacillati</taxon>
        <taxon>Chloroflexota</taxon>
        <taxon>Anaerolineae</taxon>
        <taxon>Anaerolineales</taxon>
        <taxon>Anaerolineaceae</taxon>
        <taxon>Leptolinea</taxon>
    </lineage>
</organism>
<keyword evidence="4 7" id="KW-0238">DNA-binding</keyword>
<feature type="domain" description="OmpR/PhoB-type" evidence="9">
    <location>
        <begin position="124"/>
        <end position="225"/>
    </location>
</feature>
<dbReference type="GO" id="GO:0000976">
    <property type="term" value="F:transcription cis-regulatory region binding"/>
    <property type="evidence" value="ECO:0007669"/>
    <property type="project" value="TreeGrafter"/>
</dbReference>
<keyword evidence="1 6" id="KW-0597">Phosphoprotein</keyword>
<accession>A0A0N8GLV4</accession>
<dbReference type="SMART" id="SM00448">
    <property type="entry name" value="REC"/>
    <property type="match status" value="1"/>
</dbReference>
<sequence>MEKTILIIEDEQQIVEICRDYLQAAGFSVISAADGLSGFDLVWKANPSLVVLDLMLPGMDGMEICRRIREKSSKPVIILTARHRELDKLEGLESGADDYLTKPFSPRELVARIQTVLRRAGNGQGDKNFQKAALQLDRDHYRAILPWGEVSLTPTEFDILAELSSRPGEIFSRGDLLSAARGVSFESYERAIDSHIRNLRRKIDREELGERHIITVHGFGYKYVE</sequence>
<dbReference type="Pfam" id="PF00072">
    <property type="entry name" value="Response_reg"/>
    <property type="match status" value="1"/>
</dbReference>
<name>A0A0N8GLV4_9CHLR</name>
<dbReference type="SUPFAM" id="SSF46894">
    <property type="entry name" value="C-terminal effector domain of the bipartite response regulators"/>
    <property type="match status" value="1"/>
</dbReference>
<feature type="modified residue" description="4-aspartylphosphate" evidence="6">
    <location>
        <position position="53"/>
    </location>
</feature>
<evidence type="ECO:0000313" key="11">
    <source>
        <dbReference type="Proteomes" id="UP000050430"/>
    </source>
</evidence>
<evidence type="ECO:0000256" key="6">
    <source>
        <dbReference type="PROSITE-ProRule" id="PRU00169"/>
    </source>
</evidence>
<dbReference type="CDD" id="cd00383">
    <property type="entry name" value="trans_reg_C"/>
    <property type="match status" value="1"/>
</dbReference>
<feature type="domain" description="Response regulatory" evidence="8">
    <location>
        <begin position="4"/>
        <end position="117"/>
    </location>
</feature>
<evidence type="ECO:0000259" key="9">
    <source>
        <dbReference type="PROSITE" id="PS51755"/>
    </source>
</evidence>
<dbReference type="InterPro" id="IPR001867">
    <property type="entry name" value="OmpR/PhoB-type_DNA-bd"/>
</dbReference>